<protein>
    <recommendedName>
        <fullName evidence="4">Phospholipase C/D domain-containing protein</fullName>
    </recommendedName>
</protein>
<evidence type="ECO:0000313" key="2">
    <source>
        <dbReference type="EMBL" id="ADC64745.1"/>
    </source>
</evidence>
<dbReference type="PaxDb" id="589924-Ferp_0572"/>
<reference evidence="3" key="1">
    <citation type="submission" date="2010-02" db="EMBL/GenBank/DDBJ databases">
        <title>Complete sequence of Ferroglobus placidus DSM 10642.</title>
        <authorList>
            <consortium name="US DOE Joint Genome Institute"/>
            <person name="Lucas S."/>
            <person name="Copeland A."/>
            <person name="Lapidus A."/>
            <person name="Cheng J.-F."/>
            <person name="Bruce D."/>
            <person name="Goodwin L."/>
            <person name="Pitluck S."/>
            <person name="Saunders E."/>
            <person name="Brettin T."/>
            <person name="Detter J.C."/>
            <person name="Han C."/>
            <person name="Tapia R."/>
            <person name="Larimer F."/>
            <person name="Land M."/>
            <person name="Hauser L."/>
            <person name="Kyrpides N."/>
            <person name="Ivanova N."/>
            <person name="Holmes D."/>
            <person name="Lovley D."/>
            <person name="Kyrpides N."/>
            <person name="Anderson I.J."/>
            <person name="Woyke T."/>
        </authorList>
    </citation>
    <scope>NUCLEOTIDE SEQUENCE [LARGE SCALE GENOMIC DNA]</scope>
    <source>
        <strain evidence="3">DSM 10642 / AEDII12DO</strain>
    </source>
</reference>
<accession>D3S3B2</accession>
<dbReference type="AlphaFoldDB" id="D3S3B2"/>
<keyword evidence="1" id="KW-0812">Transmembrane</keyword>
<evidence type="ECO:0000256" key="1">
    <source>
        <dbReference type="SAM" id="Phobius"/>
    </source>
</evidence>
<dbReference type="STRING" id="589924.Ferp_0572"/>
<dbReference type="HOGENOM" id="CLU_1182848_0_0_2"/>
<dbReference type="KEGG" id="fpl:Ferp_0572"/>
<dbReference type="eggNOG" id="arCOG07030">
    <property type="taxonomic scope" value="Archaea"/>
</dbReference>
<dbReference type="Proteomes" id="UP000002613">
    <property type="component" value="Chromosome"/>
</dbReference>
<keyword evidence="1" id="KW-1133">Transmembrane helix</keyword>
<evidence type="ECO:0000313" key="3">
    <source>
        <dbReference type="Proteomes" id="UP000002613"/>
    </source>
</evidence>
<feature type="transmembrane region" description="Helical" evidence="1">
    <location>
        <begin position="154"/>
        <end position="174"/>
    </location>
</feature>
<evidence type="ECO:0008006" key="4">
    <source>
        <dbReference type="Google" id="ProtNLM"/>
    </source>
</evidence>
<name>D3S3B2_FERPA</name>
<keyword evidence="3" id="KW-1185">Reference proteome</keyword>
<reference evidence="2 3" key="2">
    <citation type="journal article" date="2011" name="Stand. Genomic Sci.">
        <title>Complete genome sequence of Ferroglobus placidus AEDII12DO.</title>
        <authorList>
            <person name="Anderson I."/>
            <person name="Risso C."/>
            <person name="Holmes D."/>
            <person name="Lucas S."/>
            <person name="Copeland A."/>
            <person name="Lapidus A."/>
            <person name="Cheng J.F."/>
            <person name="Bruce D."/>
            <person name="Goodwin L."/>
            <person name="Pitluck S."/>
            <person name="Saunders E."/>
            <person name="Brettin T."/>
            <person name="Detter J.C."/>
            <person name="Han C."/>
            <person name="Tapia R."/>
            <person name="Larimer F."/>
            <person name="Land M."/>
            <person name="Hauser L."/>
            <person name="Woyke T."/>
            <person name="Lovley D."/>
            <person name="Kyrpides N."/>
            <person name="Ivanova N."/>
        </authorList>
    </citation>
    <scope>NUCLEOTIDE SEQUENCE [LARGE SCALE GENOMIC DNA]</scope>
    <source>
        <strain evidence="3">DSM 10642 / AEDII12DO</strain>
    </source>
</reference>
<proteinExistence type="predicted"/>
<dbReference type="EMBL" id="CP001899">
    <property type="protein sequence ID" value="ADC64745.1"/>
    <property type="molecule type" value="Genomic_DNA"/>
</dbReference>
<gene>
    <name evidence="2" type="ordered locus">Ferp_0572</name>
</gene>
<feature type="transmembrane region" description="Helical" evidence="1">
    <location>
        <begin position="194"/>
        <end position="215"/>
    </location>
</feature>
<organism evidence="2 3">
    <name type="scientific">Ferroglobus placidus (strain DSM 10642 / AEDII12DO)</name>
    <dbReference type="NCBI Taxonomy" id="589924"/>
    <lineage>
        <taxon>Archaea</taxon>
        <taxon>Methanobacteriati</taxon>
        <taxon>Methanobacteriota</taxon>
        <taxon>Archaeoglobi</taxon>
        <taxon>Archaeoglobales</taxon>
        <taxon>Archaeoglobaceae</taxon>
        <taxon>Ferroglobus</taxon>
    </lineage>
</organism>
<sequence length="234" mass="26973">MKWKTHKLITRAVCEALSIPNSEEVVESSVFPDQHNEFFVSNGKRVRIKHHSPFALKAAWRHILKARKLLLQGKDCSEDLGMALHYIQDYSVSVTRRFLFFRWRSEKVHDEREEELAELPVPRDAIEEGMKIRDPNQLKKALFSEKPEEELERIMYTATTLSAAAVATIFYPVGDGSGWRRAVALHIAAVASPLLLALIGGWLWLPLATVLGYAVHKLDFKYHRAKLERDWFRP</sequence>
<keyword evidence="1" id="KW-0472">Membrane</keyword>